<dbReference type="GO" id="GO:0031267">
    <property type="term" value="F:small GTPase binding"/>
    <property type="evidence" value="ECO:0007669"/>
    <property type="project" value="InterPro"/>
</dbReference>
<dbReference type="PANTHER" id="PTHR10997:SF18">
    <property type="entry name" value="D-IMPORTIN 7_RANBP7"/>
    <property type="match status" value="1"/>
</dbReference>
<protein>
    <submittedName>
        <fullName evidence="9">D-importin 7/ranbp7</fullName>
    </submittedName>
</protein>
<keyword evidence="4" id="KW-0963">Cytoplasm</keyword>
<evidence type="ECO:0000313" key="9">
    <source>
        <dbReference type="EMBL" id="KAJ5070248.1"/>
    </source>
</evidence>
<dbReference type="SUPFAM" id="SSF48371">
    <property type="entry name" value="ARM repeat"/>
    <property type="match status" value="1"/>
</dbReference>
<feature type="region of interest" description="Disordered" evidence="7">
    <location>
        <begin position="951"/>
        <end position="988"/>
    </location>
</feature>
<evidence type="ECO:0000256" key="6">
    <source>
        <dbReference type="ARBA" id="ARBA00023242"/>
    </source>
</evidence>
<name>A0A9Q0LCL2_ANAIG</name>
<keyword evidence="5" id="KW-0653">Protein transport</keyword>
<dbReference type="AlphaFoldDB" id="A0A9Q0LCL2"/>
<feature type="domain" description="Importin N-terminal" evidence="8">
    <location>
        <begin position="27"/>
        <end position="100"/>
    </location>
</feature>
<dbReference type="SMART" id="SM00913">
    <property type="entry name" value="IBN_N"/>
    <property type="match status" value="1"/>
</dbReference>
<comment type="caution">
    <text evidence="9">The sequence shown here is derived from an EMBL/GenBank/DDBJ whole genome shotgun (WGS) entry which is preliminary data.</text>
</comment>
<dbReference type="EMBL" id="JAPDFW010000097">
    <property type="protein sequence ID" value="KAJ5070248.1"/>
    <property type="molecule type" value="Genomic_DNA"/>
</dbReference>
<evidence type="ECO:0000259" key="8">
    <source>
        <dbReference type="PROSITE" id="PS50166"/>
    </source>
</evidence>
<keyword evidence="10" id="KW-1185">Reference proteome</keyword>
<dbReference type="Gene3D" id="1.25.10.10">
    <property type="entry name" value="Leucine-rich Repeat Variant"/>
    <property type="match status" value="1"/>
</dbReference>
<accession>A0A9Q0LCL2</accession>
<evidence type="ECO:0000256" key="2">
    <source>
        <dbReference type="ARBA" id="ARBA00004496"/>
    </source>
</evidence>
<dbReference type="InterPro" id="IPR001494">
    <property type="entry name" value="Importin-beta_N"/>
</dbReference>
<reference evidence="9" key="1">
    <citation type="submission" date="2022-10" db="EMBL/GenBank/DDBJ databases">
        <title>Novel sulphate-reducing endosymbionts in the free-living metamonad Anaeramoeba.</title>
        <authorList>
            <person name="Jerlstrom-Hultqvist J."/>
            <person name="Cepicka I."/>
            <person name="Gallot-Lavallee L."/>
            <person name="Salas-Leiva D."/>
            <person name="Curtis B.A."/>
            <person name="Zahonova K."/>
            <person name="Pipaliya S."/>
            <person name="Dacks J."/>
            <person name="Roger A.J."/>
        </authorList>
    </citation>
    <scope>NUCLEOTIDE SEQUENCE</scope>
    <source>
        <strain evidence="9">BMAN</strain>
    </source>
</reference>
<evidence type="ECO:0000256" key="5">
    <source>
        <dbReference type="ARBA" id="ARBA00022927"/>
    </source>
</evidence>
<comment type="subcellular location">
    <subcellularLocation>
        <location evidence="2">Cytoplasm</location>
    </subcellularLocation>
    <subcellularLocation>
        <location evidence="1">Nucleus</location>
    </subcellularLocation>
</comment>
<dbReference type="Pfam" id="PF03810">
    <property type="entry name" value="IBN_N"/>
    <property type="match status" value="1"/>
</dbReference>
<gene>
    <name evidence="9" type="ORF">M0811_11096</name>
</gene>
<dbReference type="OrthoDB" id="760868at2759"/>
<evidence type="ECO:0000256" key="3">
    <source>
        <dbReference type="ARBA" id="ARBA00022448"/>
    </source>
</evidence>
<proteinExistence type="predicted"/>
<feature type="compositionally biased region" description="Acidic residues" evidence="7">
    <location>
        <begin position="956"/>
        <end position="988"/>
    </location>
</feature>
<evidence type="ECO:0000256" key="1">
    <source>
        <dbReference type="ARBA" id="ARBA00004123"/>
    </source>
</evidence>
<dbReference type="OMA" id="KFYKYEW"/>
<dbReference type="InterPro" id="IPR016024">
    <property type="entry name" value="ARM-type_fold"/>
</dbReference>
<evidence type="ECO:0000313" key="10">
    <source>
        <dbReference type="Proteomes" id="UP001149090"/>
    </source>
</evidence>
<evidence type="ECO:0000256" key="4">
    <source>
        <dbReference type="ARBA" id="ARBA00022490"/>
    </source>
</evidence>
<dbReference type="GO" id="GO:0005635">
    <property type="term" value="C:nuclear envelope"/>
    <property type="evidence" value="ECO:0007669"/>
    <property type="project" value="TreeGrafter"/>
</dbReference>
<evidence type="ECO:0000256" key="7">
    <source>
        <dbReference type="SAM" id="MobiDB-lite"/>
    </source>
</evidence>
<dbReference type="PANTHER" id="PTHR10997">
    <property type="entry name" value="IMPORTIN-7, 8, 11"/>
    <property type="match status" value="1"/>
</dbReference>
<dbReference type="GO" id="GO:0005829">
    <property type="term" value="C:cytosol"/>
    <property type="evidence" value="ECO:0007669"/>
    <property type="project" value="TreeGrafter"/>
</dbReference>
<dbReference type="PROSITE" id="PS50166">
    <property type="entry name" value="IMPORTIN_B_NT"/>
    <property type="match status" value="1"/>
</dbReference>
<dbReference type="InterPro" id="IPR011989">
    <property type="entry name" value="ARM-like"/>
</dbReference>
<sequence length="1051" mass="122060">MDLQFQNKFSEIFTKFLSPKQDFISQAELELQSMVHLNGFYIQLLHYVNNQEITLSLRQAGSIYLKNLVASSWKRKSKNSPFKNQDRELLRENILEIMSNSHRLILLQFERILFLMISSDFPTRMPQLLPSSIRYIQSESTSQIMTGLLSLKQICKRFSFMSSEKRKTLITVIRASFSVILQLLQKLIEINNEEAAHLIKIICKIYTLTIKVGIPKDLTIPKIFDEWMNCFALILDRNITSDELPQNIYDREGYIWWKCKKRVMTIFTYLFEKYGNLDYVSKGYRKFSEMFINQYSQILLQGCLNLIKFQQEGGWISKAVIQLIISYLDVSIFLDKTYSILRDSIQEIITKTVFPLICFGPEDEDLWVNFPNEYLIQEFNPMDNLMLTKPITTTFLSNLIKQYPEDSLQFTLDFISSILIDSMNNQEQNIEQFIHKDGALLLLQTIAPQIKKGTVYSDKMEDILVEHTFSDFNSNYFFLRARACSIFGEFVDIQWKNQENLIIGCQNVLKCLLNDSEIIVQFHALFCINKIISQNPQISKTIFEDSLSEMIQKILFLNKQISLDGVAEILNLIIFTFGNKVSMHAYELCTQMMETVQNSVNSGKFDDMCLVGTESLKGIATILSVMSENADFYQEISEVLVPFLIPLIREDLFDLAEDIIDIVSLLAYFLPNITHLFFPLIEGLTSIFKFASDLFEEMLPSFNFFIQKSNEELFSVENGKYIKKLLDVAYISISKPKYSTEIARQGCHLLNSIIQHSTSKIIDLIPKFCEILSKRLVSTKNASLVNLLYSSLSSCLWVDAVGTTSTLLKLRIIPIKEFFSVWIRLIREKKIKSIQIKKFTLFGLASLFIFPEKLPTELQDCLKDCFGCLFDLMIQVKTQEMEDLNKTKSKIYKPKNNFEENEKININQDSSDLEFEIMENEQNGNLQNENLTEEDGKKLKGLINQISRFKHKMQSSDDENYDEIDDDNEIESDENYDDDDDSYDEGSENEFLTNSRVDEVSQFKLPLEVIDYVEFVRNCLGSLKDKHLKIYEEFCGGLEPDFKQVLEDIMN</sequence>
<keyword evidence="6" id="KW-0539">Nucleus</keyword>
<organism evidence="9 10">
    <name type="scientific">Anaeramoeba ignava</name>
    <name type="common">Anaerobic marine amoeba</name>
    <dbReference type="NCBI Taxonomy" id="1746090"/>
    <lineage>
        <taxon>Eukaryota</taxon>
        <taxon>Metamonada</taxon>
        <taxon>Anaeramoebidae</taxon>
        <taxon>Anaeramoeba</taxon>
    </lineage>
</organism>
<dbReference type="GO" id="GO:0006606">
    <property type="term" value="P:protein import into nucleus"/>
    <property type="evidence" value="ECO:0007669"/>
    <property type="project" value="TreeGrafter"/>
</dbReference>
<keyword evidence="3" id="KW-0813">Transport</keyword>
<dbReference type="Proteomes" id="UP001149090">
    <property type="component" value="Unassembled WGS sequence"/>
</dbReference>